<dbReference type="PANTHER" id="PTHR44591">
    <property type="entry name" value="STRESS RESPONSE REGULATOR PROTEIN 1"/>
    <property type="match status" value="1"/>
</dbReference>
<keyword evidence="1 2" id="KW-0597">Phosphoprotein</keyword>
<reference evidence="5" key="1">
    <citation type="submission" date="2016-10" db="EMBL/GenBank/DDBJ databases">
        <authorList>
            <person name="Varghese N."/>
            <person name="Submissions S."/>
        </authorList>
    </citation>
    <scope>NUCLEOTIDE SEQUENCE [LARGE SCALE GENOMIC DNA]</scope>
    <source>
        <strain evidence="5">Gh-48</strain>
    </source>
</reference>
<dbReference type="STRING" id="551995.SAMN05192574_104752"/>
<dbReference type="PROSITE" id="PS50110">
    <property type="entry name" value="RESPONSE_REGULATORY"/>
    <property type="match status" value="1"/>
</dbReference>
<dbReference type="PANTHER" id="PTHR44591:SF3">
    <property type="entry name" value="RESPONSE REGULATORY DOMAIN-CONTAINING PROTEIN"/>
    <property type="match status" value="1"/>
</dbReference>
<evidence type="ECO:0000256" key="2">
    <source>
        <dbReference type="PROSITE-ProRule" id="PRU00169"/>
    </source>
</evidence>
<proteinExistence type="predicted"/>
<dbReference type="Gene3D" id="3.40.50.2300">
    <property type="match status" value="1"/>
</dbReference>
<evidence type="ECO:0000313" key="5">
    <source>
        <dbReference type="Proteomes" id="UP000198942"/>
    </source>
</evidence>
<dbReference type="SUPFAM" id="SSF52172">
    <property type="entry name" value="CheY-like"/>
    <property type="match status" value="1"/>
</dbReference>
<organism evidence="4 5">
    <name type="scientific">Mucilaginibacter gossypiicola</name>
    <dbReference type="NCBI Taxonomy" id="551995"/>
    <lineage>
        <taxon>Bacteria</taxon>
        <taxon>Pseudomonadati</taxon>
        <taxon>Bacteroidota</taxon>
        <taxon>Sphingobacteriia</taxon>
        <taxon>Sphingobacteriales</taxon>
        <taxon>Sphingobacteriaceae</taxon>
        <taxon>Mucilaginibacter</taxon>
    </lineage>
</organism>
<evidence type="ECO:0000259" key="3">
    <source>
        <dbReference type="PROSITE" id="PS50110"/>
    </source>
</evidence>
<dbReference type="InterPro" id="IPR011006">
    <property type="entry name" value="CheY-like_superfamily"/>
</dbReference>
<dbReference type="InterPro" id="IPR001789">
    <property type="entry name" value="Sig_transdc_resp-reg_receiver"/>
</dbReference>
<dbReference type="SMART" id="SM00448">
    <property type="entry name" value="REC"/>
    <property type="match status" value="1"/>
</dbReference>
<dbReference type="Pfam" id="PF00072">
    <property type="entry name" value="Response_reg"/>
    <property type="match status" value="1"/>
</dbReference>
<sequence length="127" mass="14584">MQKRVIVVDNDDDILQIIRFILEEQGYLVEAVSDILSFNKLGDIQPDLILLDDWLSDGYGHLLCRALKQNSQTKTIPVLLISAKNDIETLAAKSHADDYIAKPFDLDFFMNKVRSWLSPHKNPMWPD</sequence>
<dbReference type="RefSeq" id="WP_091211785.1">
    <property type="nucleotide sequence ID" value="NZ_FOCL01000004.1"/>
</dbReference>
<dbReference type="OrthoDB" id="5432534at2"/>
<dbReference type="Proteomes" id="UP000198942">
    <property type="component" value="Unassembled WGS sequence"/>
</dbReference>
<feature type="modified residue" description="4-aspartylphosphate" evidence="2">
    <location>
        <position position="52"/>
    </location>
</feature>
<name>A0A1H8KSL8_9SPHI</name>
<dbReference type="GO" id="GO:0000160">
    <property type="term" value="P:phosphorelay signal transduction system"/>
    <property type="evidence" value="ECO:0007669"/>
    <property type="project" value="InterPro"/>
</dbReference>
<dbReference type="InterPro" id="IPR050595">
    <property type="entry name" value="Bact_response_regulator"/>
</dbReference>
<dbReference type="EMBL" id="FOCL01000004">
    <property type="protein sequence ID" value="SEN95811.1"/>
    <property type="molecule type" value="Genomic_DNA"/>
</dbReference>
<keyword evidence="5" id="KW-1185">Reference proteome</keyword>
<evidence type="ECO:0000313" key="4">
    <source>
        <dbReference type="EMBL" id="SEN95811.1"/>
    </source>
</evidence>
<dbReference type="AlphaFoldDB" id="A0A1H8KSL8"/>
<protein>
    <submittedName>
        <fullName evidence="4">Two-component system, OmpR family, phosphate regulon response regulator PhoB/two-component system, OmpR family, alkaline phosphatase synthesis response regulator PhoP</fullName>
    </submittedName>
</protein>
<accession>A0A1H8KSL8</accession>
<feature type="domain" description="Response regulatory" evidence="3">
    <location>
        <begin position="4"/>
        <end position="117"/>
    </location>
</feature>
<gene>
    <name evidence="4" type="ORF">SAMN05192574_104752</name>
</gene>
<evidence type="ECO:0000256" key="1">
    <source>
        <dbReference type="ARBA" id="ARBA00022553"/>
    </source>
</evidence>
<dbReference type="CDD" id="cd00156">
    <property type="entry name" value="REC"/>
    <property type="match status" value="1"/>
</dbReference>